<keyword evidence="2 9" id="KW-0436">Ligase</keyword>
<dbReference type="Pfam" id="PF00120">
    <property type="entry name" value="Gln-synt_C"/>
    <property type="match status" value="1"/>
</dbReference>
<dbReference type="GO" id="GO:0004356">
    <property type="term" value="F:glutamine synthetase activity"/>
    <property type="evidence" value="ECO:0007669"/>
    <property type="project" value="UniProtKB-EC"/>
</dbReference>
<accession>A0A9E7C723</accession>
<dbReference type="InterPro" id="IPR008147">
    <property type="entry name" value="Gln_synt_N"/>
</dbReference>
<proteinExistence type="inferred from homology"/>
<sequence length="455" mass="49737">MTHDTLPEAGVGAALSPEDLKAAGIRTVRLQYADLHGINRGKDIPIDAFGHVAEEGIGFVEAVMTVDLRHNVIAGFERGFPDLQAKPDLSTLVRLPWEPEVAGCIADLTDPHTGDPHPLDSRGRLKAVLAEFARLDLAPILGPELEFYLCEPDPQAPRGYRHYAHQDTPVYTVGGIADPRGVLARMLQATVDLGLGALAAAHEYGRSQYEINLRHGPALDSADRAFRFKSMVKEIAAREGLLATFMGKPFNDDEGSGFHLHVSLCDDDGENVCCDPAADDGLAPVARHFIAGLIEHSPAIMVFFNPTVNAYRRITAEALVPTRASWGHDHRMVLVRVPKERGDATRMELRLGDGTANPYLAYTAALAAGLDGIRRELEPPAPIEGMIYDLPEEVQGRPLPTSFGDALEALRQDRVIHDALGAGVIETFEVIKAAELDRYRAWVTDWEFAEYSPRL</sequence>
<dbReference type="Gene3D" id="3.10.20.70">
    <property type="entry name" value="Glutamine synthetase, N-terminal domain"/>
    <property type="match status" value="1"/>
</dbReference>
<dbReference type="SMART" id="SM01230">
    <property type="entry name" value="Gln-synt_C"/>
    <property type="match status" value="1"/>
</dbReference>
<comment type="similarity">
    <text evidence="1 5 6">Belongs to the glutamine synthetase family.</text>
</comment>
<evidence type="ECO:0000259" key="8">
    <source>
        <dbReference type="PROSITE" id="PS51987"/>
    </source>
</evidence>
<keyword evidence="4" id="KW-0067">ATP-binding</keyword>
<dbReference type="KEGG" id="sbae:DSM104329_05505"/>
<evidence type="ECO:0000259" key="7">
    <source>
        <dbReference type="PROSITE" id="PS51986"/>
    </source>
</evidence>
<dbReference type="GO" id="GO:0006542">
    <property type="term" value="P:glutamine biosynthetic process"/>
    <property type="evidence" value="ECO:0007669"/>
    <property type="project" value="InterPro"/>
</dbReference>
<organism evidence="9 10">
    <name type="scientific">Capillimicrobium parvum</name>
    <dbReference type="NCBI Taxonomy" id="2884022"/>
    <lineage>
        <taxon>Bacteria</taxon>
        <taxon>Bacillati</taxon>
        <taxon>Actinomycetota</taxon>
        <taxon>Thermoleophilia</taxon>
        <taxon>Solirubrobacterales</taxon>
        <taxon>Capillimicrobiaceae</taxon>
        <taxon>Capillimicrobium</taxon>
    </lineage>
</organism>
<evidence type="ECO:0000313" key="9">
    <source>
        <dbReference type="EMBL" id="UGS39073.1"/>
    </source>
</evidence>
<keyword evidence="10" id="KW-1185">Reference proteome</keyword>
<name>A0A9E7C723_9ACTN</name>
<dbReference type="EMBL" id="CP087164">
    <property type="protein sequence ID" value="UGS39073.1"/>
    <property type="molecule type" value="Genomic_DNA"/>
</dbReference>
<dbReference type="PROSITE" id="PS51987">
    <property type="entry name" value="GS_CATALYTIC"/>
    <property type="match status" value="1"/>
</dbReference>
<dbReference type="AlphaFoldDB" id="A0A9E7C723"/>
<dbReference type="InterPro" id="IPR014746">
    <property type="entry name" value="Gln_synth/guanido_kin_cat_dom"/>
</dbReference>
<evidence type="ECO:0000256" key="3">
    <source>
        <dbReference type="ARBA" id="ARBA00022741"/>
    </source>
</evidence>
<evidence type="ECO:0000256" key="1">
    <source>
        <dbReference type="ARBA" id="ARBA00009897"/>
    </source>
</evidence>
<dbReference type="RefSeq" id="WP_259313081.1">
    <property type="nucleotide sequence ID" value="NZ_CP087164.1"/>
</dbReference>
<evidence type="ECO:0000256" key="2">
    <source>
        <dbReference type="ARBA" id="ARBA00022598"/>
    </source>
</evidence>
<protein>
    <submittedName>
        <fullName evidence="9">Glutamine synthetase</fullName>
        <ecNumber evidence="9">6.3.1.2</ecNumber>
    </submittedName>
</protein>
<dbReference type="SUPFAM" id="SSF54368">
    <property type="entry name" value="Glutamine synthetase, N-terminal domain"/>
    <property type="match status" value="1"/>
</dbReference>
<dbReference type="PANTHER" id="PTHR43785:SF12">
    <property type="entry name" value="TYPE-1 GLUTAMINE SYNTHETASE 2"/>
    <property type="match status" value="1"/>
</dbReference>
<dbReference type="InterPro" id="IPR008146">
    <property type="entry name" value="Gln_synth_cat_dom"/>
</dbReference>
<dbReference type="GO" id="GO:0005524">
    <property type="term" value="F:ATP binding"/>
    <property type="evidence" value="ECO:0007669"/>
    <property type="project" value="UniProtKB-KW"/>
</dbReference>
<gene>
    <name evidence="9" type="primary">glnA_5</name>
    <name evidence="9" type="ORF">DSM104329_05505</name>
</gene>
<dbReference type="SUPFAM" id="SSF55931">
    <property type="entry name" value="Glutamine synthetase/guanido kinase"/>
    <property type="match status" value="1"/>
</dbReference>
<dbReference type="InterPro" id="IPR036651">
    <property type="entry name" value="Gln_synt_N_sf"/>
</dbReference>
<dbReference type="PANTHER" id="PTHR43785">
    <property type="entry name" value="GAMMA-GLUTAMYLPUTRESCINE SYNTHETASE"/>
    <property type="match status" value="1"/>
</dbReference>
<dbReference type="PROSITE" id="PS51986">
    <property type="entry name" value="GS_BETA_GRASP"/>
    <property type="match status" value="1"/>
</dbReference>
<evidence type="ECO:0000256" key="5">
    <source>
        <dbReference type="PROSITE-ProRule" id="PRU01330"/>
    </source>
</evidence>
<dbReference type="Gene3D" id="3.30.590.10">
    <property type="entry name" value="Glutamine synthetase/guanido kinase, catalytic domain"/>
    <property type="match status" value="1"/>
</dbReference>
<evidence type="ECO:0000256" key="6">
    <source>
        <dbReference type="RuleBase" id="RU000384"/>
    </source>
</evidence>
<feature type="domain" description="GS beta-grasp" evidence="7">
    <location>
        <begin position="23"/>
        <end position="116"/>
    </location>
</feature>
<dbReference type="Proteomes" id="UP001162834">
    <property type="component" value="Chromosome"/>
</dbReference>
<evidence type="ECO:0000256" key="4">
    <source>
        <dbReference type="ARBA" id="ARBA00022840"/>
    </source>
</evidence>
<keyword evidence="3" id="KW-0547">Nucleotide-binding</keyword>
<dbReference type="EC" id="6.3.1.2" evidence="9"/>
<feature type="domain" description="GS catalytic" evidence="8">
    <location>
        <begin position="121"/>
        <end position="455"/>
    </location>
</feature>
<evidence type="ECO:0000313" key="10">
    <source>
        <dbReference type="Proteomes" id="UP001162834"/>
    </source>
</evidence>
<reference evidence="9" key="1">
    <citation type="journal article" date="2022" name="Int. J. Syst. Evol. Microbiol.">
        <title>Pseudomonas aegrilactucae sp. nov. and Pseudomonas morbosilactucae sp. nov., pathogens causing bacterial rot of lettuce in Japan.</title>
        <authorList>
            <person name="Sawada H."/>
            <person name="Fujikawa T."/>
            <person name="Satou M."/>
        </authorList>
    </citation>
    <scope>NUCLEOTIDE SEQUENCE</scope>
    <source>
        <strain evidence="9">0166_1</strain>
    </source>
</reference>